<accession>A0A8S1AMD7</accession>
<evidence type="ECO:0000256" key="1">
    <source>
        <dbReference type="SAM" id="MobiDB-lite"/>
    </source>
</evidence>
<gene>
    <name evidence="2" type="ORF">APLA_LOCUS12620</name>
</gene>
<reference evidence="2 3" key="1">
    <citation type="submission" date="2020-04" db="EMBL/GenBank/DDBJ databases">
        <authorList>
            <person name="Wallbank WR R."/>
            <person name="Pardo Diaz C."/>
            <person name="Kozak K."/>
            <person name="Martin S."/>
            <person name="Jiggins C."/>
            <person name="Moest M."/>
            <person name="Warren A I."/>
            <person name="Byers J.R.P. K."/>
            <person name="Montejo-Kovacevich G."/>
            <person name="Yen C E."/>
        </authorList>
    </citation>
    <scope>NUCLEOTIDE SEQUENCE [LARGE SCALE GENOMIC DNA]</scope>
</reference>
<sequence>MSWVRAVGVDGRMAGEGRCSCRCIQPPPALEPARPLPPPAAPAHCQVQCQGHARASAAARRNAGAAGGRRPASRQCFTDNRATHRIAISTLDAPQRIT</sequence>
<feature type="region of interest" description="Disordered" evidence="1">
    <location>
        <begin position="56"/>
        <end position="79"/>
    </location>
</feature>
<name>A0A8S1AMD7_ARCPL</name>
<dbReference type="Proteomes" id="UP000494256">
    <property type="component" value="Unassembled WGS sequence"/>
</dbReference>
<feature type="compositionally biased region" description="Low complexity" evidence="1">
    <location>
        <begin position="56"/>
        <end position="74"/>
    </location>
</feature>
<dbReference type="OrthoDB" id="9978677at2759"/>
<dbReference type="AlphaFoldDB" id="A0A8S1AMD7"/>
<evidence type="ECO:0000313" key="3">
    <source>
        <dbReference type="Proteomes" id="UP000494256"/>
    </source>
</evidence>
<protein>
    <submittedName>
        <fullName evidence="2">Uncharacterized protein</fullName>
    </submittedName>
</protein>
<organism evidence="2 3">
    <name type="scientific">Arctia plantaginis</name>
    <name type="common">Wood tiger moth</name>
    <name type="synonym">Phalaena plantaginis</name>
    <dbReference type="NCBI Taxonomy" id="874455"/>
    <lineage>
        <taxon>Eukaryota</taxon>
        <taxon>Metazoa</taxon>
        <taxon>Ecdysozoa</taxon>
        <taxon>Arthropoda</taxon>
        <taxon>Hexapoda</taxon>
        <taxon>Insecta</taxon>
        <taxon>Pterygota</taxon>
        <taxon>Neoptera</taxon>
        <taxon>Endopterygota</taxon>
        <taxon>Lepidoptera</taxon>
        <taxon>Glossata</taxon>
        <taxon>Ditrysia</taxon>
        <taxon>Noctuoidea</taxon>
        <taxon>Erebidae</taxon>
        <taxon>Arctiinae</taxon>
        <taxon>Arctia</taxon>
    </lineage>
</organism>
<proteinExistence type="predicted"/>
<dbReference type="EMBL" id="CADEBD010000344">
    <property type="protein sequence ID" value="CAB3248985.1"/>
    <property type="molecule type" value="Genomic_DNA"/>
</dbReference>
<comment type="caution">
    <text evidence="2">The sequence shown here is derived from an EMBL/GenBank/DDBJ whole genome shotgun (WGS) entry which is preliminary data.</text>
</comment>
<evidence type="ECO:0000313" key="2">
    <source>
        <dbReference type="EMBL" id="CAB3248985.1"/>
    </source>
</evidence>